<accession>A0A7C8VEI2</accession>
<evidence type="ECO:0000313" key="4">
    <source>
        <dbReference type="Proteomes" id="UP000483672"/>
    </source>
</evidence>
<dbReference type="AlphaFoldDB" id="A0A7C8VEI2"/>
<dbReference type="Proteomes" id="UP000479691">
    <property type="component" value="Unassembled WGS sequence"/>
</dbReference>
<proteinExistence type="predicted"/>
<evidence type="ECO:0000313" key="2">
    <source>
        <dbReference type="EMBL" id="KAF3231333.1"/>
    </source>
</evidence>
<sequence length="93" mass="11280">MHYGRFRDPYWPEILKLDPIITIILCMSNSHRDIERKYNALRELNAIPDINAPYYMLMACHHWILRSEQNVIRGNFRREDHPEQDIDSVKRKT</sequence>
<dbReference type="EMBL" id="JAABOE010000011">
    <property type="protein sequence ID" value="KAF3188312.1"/>
    <property type="molecule type" value="Genomic_DNA"/>
</dbReference>
<organism evidence="2 4">
    <name type="scientific">Orbilia oligospora</name>
    <name type="common">Nematode-trapping fungus</name>
    <name type="synonym">Arthrobotrys oligospora</name>
    <dbReference type="NCBI Taxonomy" id="2813651"/>
    <lineage>
        <taxon>Eukaryota</taxon>
        <taxon>Fungi</taxon>
        <taxon>Dikarya</taxon>
        <taxon>Ascomycota</taxon>
        <taxon>Pezizomycotina</taxon>
        <taxon>Orbiliomycetes</taxon>
        <taxon>Orbiliales</taxon>
        <taxon>Orbiliaceae</taxon>
        <taxon>Orbilia</taxon>
    </lineage>
</organism>
<dbReference type="Proteomes" id="UP000483672">
    <property type="component" value="Unassembled WGS sequence"/>
</dbReference>
<gene>
    <name evidence="2" type="ORF">TWF191_006823</name>
    <name evidence="1" type="ORF">TWF788_000990</name>
</gene>
<reference evidence="3 4" key="1">
    <citation type="submission" date="2019-06" db="EMBL/GenBank/DDBJ databases">
        <authorList>
            <person name="Palmer J.M."/>
        </authorList>
    </citation>
    <scope>NUCLEOTIDE SEQUENCE [LARGE SCALE GENOMIC DNA]</scope>
    <source>
        <strain evidence="2 4">TWF191</strain>
        <strain evidence="1 3">TWF788</strain>
    </source>
</reference>
<comment type="caution">
    <text evidence="2">The sequence shown here is derived from an EMBL/GenBank/DDBJ whole genome shotgun (WGS) entry which is preliminary data.</text>
</comment>
<protein>
    <submittedName>
        <fullName evidence="2">Uncharacterized protein</fullName>
    </submittedName>
</protein>
<evidence type="ECO:0000313" key="1">
    <source>
        <dbReference type="EMBL" id="KAF3188312.1"/>
    </source>
</evidence>
<dbReference type="EMBL" id="WIPF01000004">
    <property type="protein sequence ID" value="KAF3231333.1"/>
    <property type="molecule type" value="Genomic_DNA"/>
</dbReference>
<evidence type="ECO:0000313" key="3">
    <source>
        <dbReference type="Proteomes" id="UP000479691"/>
    </source>
</evidence>
<name>A0A7C8VEI2_ORBOL</name>